<dbReference type="AlphaFoldDB" id="A0A2P2QC43"/>
<organism evidence="1">
    <name type="scientific">Rhizophora mucronata</name>
    <name type="common">Asiatic mangrove</name>
    <dbReference type="NCBI Taxonomy" id="61149"/>
    <lineage>
        <taxon>Eukaryota</taxon>
        <taxon>Viridiplantae</taxon>
        <taxon>Streptophyta</taxon>
        <taxon>Embryophyta</taxon>
        <taxon>Tracheophyta</taxon>
        <taxon>Spermatophyta</taxon>
        <taxon>Magnoliopsida</taxon>
        <taxon>eudicotyledons</taxon>
        <taxon>Gunneridae</taxon>
        <taxon>Pentapetalae</taxon>
        <taxon>rosids</taxon>
        <taxon>fabids</taxon>
        <taxon>Malpighiales</taxon>
        <taxon>Rhizophoraceae</taxon>
        <taxon>Rhizophora</taxon>
    </lineage>
</organism>
<accession>A0A2P2QC43</accession>
<proteinExistence type="predicted"/>
<reference evidence="1" key="1">
    <citation type="submission" date="2018-02" db="EMBL/GenBank/DDBJ databases">
        <title>Rhizophora mucronata_Transcriptome.</title>
        <authorList>
            <person name="Meera S.P."/>
            <person name="Sreeshan A."/>
            <person name="Augustine A."/>
        </authorList>
    </citation>
    <scope>NUCLEOTIDE SEQUENCE</scope>
    <source>
        <tissue evidence="1">Leaf</tissue>
    </source>
</reference>
<evidence type="ECO:0000313" key="1">
    <source>
        <dbReference type="EMBL" id="MBX64499.1"/>
    </source>
</evidence>
<protein>
    <submittedName>
        <fullName evidence="1">Uncharacterized protein</fullName>
    </submittedName>
</protein>
<sequence length="28" mass="3324">MFCFHHGFGAETAHIRCYNIYVLSFPFD</sequence>
<dbReference type="EMBL" id="GGEC01084015">
    <property type="protein sequence ID" value="MBX64499.1"/>
    <property type="molecule type" value="Transcribed_RNA"/>
</dbReference>
<name>A0A2P2QC43_RHIMU</name>